<feature type="transmembrane region" description="Helical" evidence="10">
    <location>
        <begin position="35"/>
        <end position="61"/>
    </location>
</feature>
<dbReference type="InterPro" id="IPR050480">
    <property type="entry name" value="CysZ-like"/>
</dbReference>
<keyword evidence="3" id="KW-1003">Cell membrane</keyword>
<feature type="transmembrane region" description="Helical" evidence="10">
    <location>
        <begin position="82"/>
        <end position="110"/>
    </location>
</feature>
<evidence type="ECO:0000256" key="5">
    <source>
        <dbReference type="ARBA" id="ARBA00022605"/>
    </source>
</evidence>
<dbReference type="PANTHER" id="PTHR37468">
    <property type="entry name" value="SULFATE TRANSPORTER CYSZ"/>
    <property type="match status" value="1"/>
</dbReference>
<organism evidence="11 12">
    <name type="scientific">Naasia aerilata</name>
    <dbReference type="NCBI Taxonomy" id="1162966"/>
    <lineage>
        <taxon>Bacteria</taxon>
        <taxon>Bacillati</taxon>
        <taxon>Actinomycetota</taxon>
        <taxon>Actinomycetes</taxon>
        <taxon>Micrococcales</taxon>
        <taxon>Microbacteriaceae</taxon>
        <taxon>Naasia</taxon>
    </lineage>
</organism>
<name>A0ABM8GE84_9MICO</name>
<evidence type="ECO:0000256" key="2">
    <source>
        <dbReference type="ARBA" id="ARBA00022448"/>
    </source>
</evidence>
<comment type="subcellular location">
    <subcellularLocation>
        <location evidence="1">Membrane</location>
        <topology evidence="1">Multi-pass membrane protein</topology>
    </subcellularLocation>
</comment>
<evidence type="ECO:0000256" key="8">
    <source>
        <dbReference type="ARBA" id="ARBA00023032"/>
    </source>
</evidence>
<keyword evidence="2" id="KW-0813">Transport</keyword>
<dbReference type="InterPro" id="IPR059112">
    <property type="entry name" value="CysZ/EI24"/>
</dbReference>
<accession>A0ABM8GE84</accession>
<keyword evidence="7 10" id="KW-1133">Transmembrane helix</keyword>
<evidence type="ECO:0000313" key="12">
    <source>
        <dbReference type="Proteomes" id="UP001321498"/>
    </source>
</evidence>
<feature type="transmembrane region" description="Helical" evidence="10">
    <location>
        <begin position="155"/>
        <end position="188"/>
    </location>
</feature>
<feature type="transmembrane region" description="Helical" evidence="10">
    <location>
        <begin position="217"/>
        <end position="242"/>
    </location>
</feature>
<gene>
    <name evidence="11" type="ORF">GCM10025866_24990</name>
</gene>
<dbReference type="EMBL" id="AP027731">
    <property type="protein sequence ID" value="BDZ46590.1"/>
    <property type="molecule type" value="Genomic_DNA"/>
</dbReference>
<evidence type="ECO:0008006" key="13">
    <source>
        <dbReference type="Google" id="ProtNLM"/>
    </source>
</evidence>
<keyword evidence="5" id="KW-0028">Amino-acid biosynthesis</keyword>
<evidence type="ECO:0000256" key="7">
    <source>
        <dbReference type="ARBA" id="ARBA00022989"/>
    </source>
</evidence>
<dbReference type="Proteomes" id="UP001321498">
    <property type="component" value="Chromosome"/>
</dbReference>
<dbReference type="RefSeq" id="WP_286276626.1">
    <property type="nucleotide sequence ID" value="NZ_AP027731.1"/>
</dbReference>
<sequence length="264" mass="27655">METTRPAQGRGLSAFGAGIGTFFRGFGLWSTSPGLMALGAVPALIVGVLVIGVLVLLGLNIDGIAAWITPFADRWEEVWRTAFRFAVALALLVLAILVAVSTFTAVTLAVGDPFYERIWLAVERRLGSFEAVEVGFWASVRRGIASGLKLVSLSVALGLGVFALGLIPVVGGVLGFTVGALGGGWLVATELLGRPLDARNLPPAVQRSLRRRNRARVLGFGVAVYLVFLIPFAAILATPAAVAGSAVLARRLLESAGPAELARR</sequence>
<evidence type="ECO:0000256" key="10">
    <source>
        <dbReference type="SAM" id="Phobius"/>
    </source>
</evidence>
<dbReference type="PANTHER" id="PTHR37468:SF1">
    <property type="entry name" value="SULFATE TRANSPORTER CYSZ"/>
    <property type="match status" value="1"/>
</dbReference>
<evidence type="ECO:0000256" key="4">
    <source>
        <dbReference type="ARBA" id="ARBA00022519"/>
    </source>
</evidence>
<keyword evidence="6 10" id="KW-0812">Transmembrane</keyword>
<evidence type="ECO:0000256" key="1">
    <source>
        <dbReference type="ARBA" id="ARBA00004141"/>
    </source>
</evidence>
<dbReference type="Pfam" id="PF07264">
    <property type="entry name" value="EI24"/>
    <property type="match status" value="1"/>
</dbReference>
<evidence type="ECO:0000256" key="9">
    <source>
        <dbReference type="ARBA" id="ARBA00023136"/>
    </source>
</evidence>
<evidence type="ECO:0000256" key="3">
    <source>
        <dbReference type="ARBA" id="ARBA00022475"/>
    </source>
</evidence>
<feature type="transmembrane region" description="Helical" evidence="10">
    <location>
        <begin position="12"/>
        <end position="29"/>
    </location>
</feature>
<keyword evidence="4" id="KW-0997">Cell inner membrane</keyword>
<keyword evidence="12" id="KW-1185">Reference proteome</keyword>
<reference evidence="12" key="1">
    <citation type="journal article" date="2019" name="Int. J. Syst. Evol. Microbiol.">
        <title>The Global Catalogue of Microorganisms (GCM) 10K type strain sequencing project: providing services to taxonomists for standard genome sequencing and annotation.</title>
        <authorList>
            <consortium name="The Broad Institute Genomics Platform"/>
            <consortium name="The Broad Institute Genome Sequencing Center for Infectious Disease"/>
            <person name="Wu L."/>
            <person name="Ma J."/>
        </authorList>
    </citation>
    <scope>NUCLEOTIDE SEQUENCE [LARGE SCALE GENOMIC DNA]</scope>
    <source>
        <strain evidence="12">NBRC 108725</strain>
    </source>
</reference>
<evidence type="ECO:0000256" key="6">
    <source>
        <dbReference type="ARBA" id="ARBA00022692"/>
    </source>
</evidence>
<keyword evidence="9 10" id="KW-0472">Membrane</keyword>
<keyword evidence="8" id="KW-0764">Sulfate transport</keyword>
<evidence type="ECO:0000313" key="11">
    <source>
        <dbReference type="EMBL" id="BDZ46590.1"/>
    </source>
</evidence>
<proteinExistence type="predicted"/>
<protein>
    <recommendedName>
        <fullName evidence="13">CysZ protein</fullName>
    </recommendedName>
</protein>